<organism evidence="4 5">
    <name type="scientific">Moniliophthora roreri (strain MCA 2997)</name>
    <name type="common">Cocoa frosty pod rot fungus</name>
    <name type="synonym">Crinipellis roreri</name>
    <dbReference type="NCBI Taxonomy" id="1381753"/>
    <lineage>
        <taxon>Eukaryota</taxon>
        <taxon>Fungi</taxon>
        <taxon>Dikarya</taxon>
        <taxon>Basidiomycota</taxon>
        <taxon>Agaricomycotina</taxon>
        <taxon>Agaricomycetes</taxon>
        <taxon>Agaricomycetidae</taxon>
        <taxon>Agaricales</taxon>
        <taxon>Marasmiineae</taxon>
        <taxon>Marasmiaceae</taxon>
        <taxon>Moniliophthora</taxon>
    </lineage>
</organism>
<dbReference type="HOGENOM" id="CLU_000384_33_4_1"/>
<keyword evidence="1" id="KW-0511">Multifunctional enzyme</keyword>
<dbReference type="EMBL" id="AWSO01001562">
    <property type="protein sequence ID" value="ESK83358.1"/>
    <property type="molecule type" value="Genomic_DNA"/>
</dbReference>
<evidence type="ECO:0000259" key="3">
    <source>
        <dbReference type="Pfam" id="PF17919"/>
    </source>
</evidence>
<dbReference type="GO" id="GO:0016787">
    <property type="term" value="F:hydrolase activity"/>
    <property type="evidence" value="ECO:0007669"/>
    <property type="project" value="UniProtKB-KW"/>
</dbReference>
<protein>
    <recommendedName>
        <fullName evidence="6">Reverse transcriptase-rnase h-integrase</fullName>
    </recommendedName>
</protein>
<dbReference type="Pfam" id="PF00078">
    <property type="entry name" value="RVT_1"/>
    <property type="match status" value="1"/>
</dbReference>
<evidence type="ECO:0000313" key="5">
    <source>
        <dbReference type="Proteomes" id="UP000017559"/>
    </source>
</evidence>
<dbReference type="PANTHER" id="PTHR37984">
    <property type="entry name" value="PROTEIN CBG26694"/>
    <property type="match status" value="1"/>
</dbReference>
<dbReference type="Gene3D" id="3.10.10.10">
    <property type="entry name" value="HIV Type 1 Reverse Transcriptase, subunit A, domain 1"/>
    <property type="match status" value="1"/>
</dbReference>
<dbReference type="Gene3D" id="3.30.70.270">
    <property type="match status" value="2"/>
</dbReference>
<reference evidence="4 5" key="1">
    <citation type="journal article" date="2014" name="BMC Genomics">
        <title>Genome and secretome analysis of the hemibiotrophic fungal pathogen, Moniliophthora roreri, which causes frosty pod rot disease of cacao: mechanisms of the biotrophic and necrotrophic phases.</title>
        <authorList>
            <person name="Meinhardt L.W."/>
            <person name="Costa G.G.L."/>
            <person name="Thomazella D.P.T."/>
            <person name="Teixeira P.J.P.L."/>
            <person name="Carazzolle M.F."/>
            <person name="Schuster S.C."/>
            <person name="Carlson J.E."/>
            <person name="Guiltinan M.J."/>
            <person name="Mieczkowski P."/>
            <person name="Farmer A."/>
            <person name="Ramaraj T."/>
            <person name="Crozier J."/>
            <person name="Davis R.E."/>
            <person name="Shao J."/>
            <person name="Melnick R.L."/>
            <person name="Pereira G.A.G."/>
            <person name="Bailey B.A."/>
        </authorList>
    </citation>
    <scope>NUCLEOTIDE SEQUENCE [LARGE SCALE GENOMIC DNA]</scope>
    <source>
        <strain evidence="4 5">MCA 2997</strain>
    </source>
</reference>
<gene>
    <name evidence="4" type="ORF">Moror_8763</name>
</gene>
<evidence type="ECO:0000313" key="4">
    <source>
        <dbReference type="EMBL" id="ESK83358.1"/>
    </source>
</evidence>
<dbReference type="InterPro" id="IPR043502">
    <property type="entry name" value="DNA/RNA_pol_sf"/>
</dbReference>
<dbReference type="CDD" id="cd01647">
    <property type="entry name" value="RT_LTR"/>
    <property type="match status" value="1"/>
</dbReference>
<sequence>MAHQQQQVKKDIDKLIPKYLYGYCDHFKKKKAEHFPPSQTYDHAIELKPDFVPRNCKLYLLSPKEQEEQDKFLEENLWKGYIRKLKSPMASPFFFVAKKEKGALRPTQDYRELNKGMVKNAYPLLLISELLDKLKGAKVFTKLDLRNGYNNVRIKDGDQWKATFKTNRGLFEPTVMFFGLSNFPATFQAFMNDILSDFIDEGWCVKHDLYLKLEKCEFDVTEVVFLGMVIRPGYIAMDPVKLAGIAEWEPPQTVKGVRAFLGFGNFYWKFIGKYAQLTRPLNDLLKKSQKFEWSRECQIAFDLLKAKFLSEPVLVMPDTDKPFVIKADTSKWATGAVLRQQGPDGEWHPCGYLSKSLSPTERNYEIYDHKLLTIYQALMEWRHYLMGGKFKTVILSDHKNLTYFCTAQKLNRRQARWSLFLSKFDLSLIHVPGKLVTQADALS</sequence>
<accession>V2W977</accession>
<dbReference type="OrthoDB" id="3863715at2759"/>
<proteinExistence type="predicted"/>
<evidence type="ECO:0000259" key="2">
    <source>
        <dbReference type="Pfam" id="PF00078"/>
    </source>
</evidence>
<name>V2W977_MONRO</name>
<dbReference type="GO" id="GO:0004519">
    <property type="term" value="F:endonuclease activity"/>
    <property type="evidence" value="ECO:0007669"/>
    <property type="project" value="UniProtKB-KW"/>
</dbReference>
<evidence type="ECO:0008006" key="6">
    <source>
        <dbReference type="Google" id="ProtNLM"/>
    </source>
</evidence>
<dbReference type="GO" id="GO:0003964">
    <property type="term" value="F:RNA-directed DNA polymerase activity"/>
    <property type="evidence" value="ECO:0007669"/>
    <property type="project" value="UniProtKB-KW"/>
</dbReference>
<keyword evidence="5" id="KW-1185">Reference proteome</keyword>
<dbReference type="SUPFAM" id="SSF56672">
    <property type="entry name" value="DNA/RNA polymerases"/>
    <property type="match status" value="1"/>
</dbReference>
<dbReference type="Proteomes" id="UP000017559">
    <property type="component" value="Unassembled WGS sequence"/>
</dbReference>
<dbReference type="InterPro" id="IPR043128">
    <property type="entry name" value="Rev_trsase/Diguanyl_cyclase"/>
</dbReference>
<comment type="caution">
    <text evidence="4">The sequence shown here is derived from an EMBL/GenBank/DDBJ whole genome shotgun (WGS) entry which is preliminary data.</text>
</comment>
<evidence type="ECO:0000256" key="1">
    <source>
        <dbReference type="ARBA" id="ARBA00023268"/>
    </source>
</evidence>
<dbReference type="Gene3D" id="3.10.20.370">
    <property type="match status" value="1"/>
</dbReference>
<dbReference type="InterPro" id="IPR050951">
    <property type="entry name" value="Retrovirus_Pol_polyprotein"/>
</dbReference>
<dbReference type="PANTHER" id="PTHR37984:SF5">
    <property type="entry name" value="PROTEIN NYNRIN-LIKE"/>
    <property type="match status" value="1"/>
</dbReference>
<dbReference type="Pfam" id="PF17919">
    <property type="entry name" value="RT_RNaseH_2"/>
    <property type="match status" value="1"/>
</dbReference>
<dbReference type="AlphaFoldDB" id="V2W977"/>
<dbReference type="FunFam" id="3.30.70.270:FF:000020">
    <property type="entry name" value="Transposon Tf2-6 polyprotein-like Protein"/>
    <property type="match status" value="1"/>
</dbReference>
<dbReference type="InterPro" id="IPR000477">
    <property type="entry name" value="RT_dom"/>
</dbReference>
<dbReference type="CDD" id="cd09274">
    <property type="entry name" value="RNase_HI_RT_Ty3"/>
    <property type="match status" value="1"/>
</dbReference>
<dbReference type="InterPro" id="IPR041577">
    <property type="entry name" value="RT_RNaseH_2"/>
</dbReference>
<feature type="domain" description="Reverse transcriptase" evidence="2">
    <location>
        <begin position="98"/>
        <end position="199"/>
    </location>
</feature>
<feature type="domain" description="Reverse transcriptase/retrotransposon-derived protein RNase H-like" evidence="3">
    <location>
        <begin position="293"/>
        <end position="391"/>
    </location>
</feature>
<dbReference type="KEGG" id="mrr:Moror_8763"/>